<evidence type="ECO:0000313" key="9">
    <source>
        <dbReference type="EMBL" id="ORZ08440.1"/>
    </source>
</evidence>
<dbReference type="EMBL" id="MCGE01000031">
    <property type="protein sequence ID" value="ORZ08440.1"/>
    <property type="molecule type" value="Genomic_DNA"/>
</dbReference>
<dbReference type="EC" id="2.1.1.103" evidence="5"/>
<protein>
    <recommendedName>
        <fullName evidence="5">phosphoethanolamine N-methyltransferase</fullName>
        <ecNumber evidence="5">2.1.1.103</ecNumber>
    </recommendedName>
</protein>
<dbReference type="AlphaFoldDB" id="A0A1X2I3G0"/>
<dbReference type="InterPro" id="IPR029063">
    <property type="entry name" value="SAM-dependent_MTases_sf"/>
</dbReference>
<comment type="catalytic activity">
    <reaction evidence="6">
        <text>N,N-dimethylethanolamine phosphate + S-adenosyl-L-methionine = phosphocholine + S-adenosyl-L-homocysteine + H(+)</text>
        <dbReference type="Rhea" id="RHEA:25325"/>
        <dbReference type="ChEBI" id="CHEBI:15378"/>
        <dbReference type="ChEBI" id="CHEBI:57856"/>
        <dbReference type="ChEBI" id="CHEBI:58641"/>
        <dbReference type="ChEBI" id="CHEBI:59789"/>
        <dbReference type="ChEBI" id="CHEBI:295975"/>
        <dbReference type="EC" id="2.1.1.103"/>
    </reaction>
    <physiologicalReaction direction="left-to-right" evidence="6">
        <dbReference type="Rhea" id="RHEA:25326"/>
    </physiologicalReaction>
</comment>
<dbReference type="PANTHER" id="PTHR44307">
    <property type="entry name" value="PHOSPHOETHANOLAMINE METHYLTRANSFERASE"/>
    <property type="match status" value="1"/>
</dbReference>
<gene>
    <name evidence="9" type="ORF">BCR42DRAFT_382770</name>
</gene>
<accession>A0A1X2I3G0</accession>
<dbReference type="OrthoDB" id="61390at2759"/>
<sequence length="334" mass="38535">MLILLYLSLLPILYFCTDGLIKDTLLYLHACGLIVWWHCPSSTGDMYGLRHFWLNLDIPPKQFWCNMGYWVDSSLNYFEACQLLVLAVTNKLEIQDGDKILDVGYGCGDSCFFLSDRFDCQVTGITNEHIQWKLSQDRLRELPQRQQGRITLLEGSAVELDKVLMTNDNNRATQLFDHILSIDSAYHFDTRWTFITESARHLKPGGNLGLYDMVLHDRNNLMAATGWKHQIIKLICGAMHLPLENLVDQTTYEAYLQQAGYDDIHFEPLSSSNIFGGLSRRCLRQKRNMELWQLGHWQDRLYLSVSAFLFNQLATHDWLQPMVVKATFSGVGKN</sequence>
<evidence type="ECO:0000256" key="7">
    <source>
        <dbReference type="ARBA" id="ARBA00047841"/>
    </source>
</evidence>
<evidence type="ECO:0000256" key="5">
    <source>
        <dbReference type="ARBA" id="ARBA00035674"/>
    </source>
</evidence>
<evidence type="ECO:0000313" key="10">
    <source>
        <dbReference type="Proteomes" id="UP000193560"/>
    </source>
</evidence>
<comment type="pathway">
    <text evidence="2">Lipid metabolism.</text>
</comment>
<keyword evidence="3 9" id="KW-0489">Methyltransferase</keyword>
<comment type="pathway">
    <text evidence="1">Phospholipid metabolism; phosphatidylcholine biosynthesis.</text>
</comment>
<dbReference type="Proteomes" id="UP000193560">
    <property type="component" value="Unassembled WGS sequence"/>
</dbReference>
<evidence type="ECO:0000256" key="1">
    <source>
        <dbReference type="ARBA" id="ARBA00004969"/>
    </source>
</evidence>
<feature type="chain" id="PRO_5010880613" description="phosphoethanolamine N-methyltransferase" evidence="8">
    <location>
        <begin position="20"/>
        <end position="334"/>
    </location>
</feature>
<evidence type="ECO:0000256" key="3">
    <source>
        <dbReference type="ARBA" id="ARBA00022603"/>
    </source>
</evidence>
<feature type="signal peptide" evidence="8">
    <location>
        <begin position="1"/>
        <end position="19"/>
    </location>
</feature>
<keyword evidence="8" id="KW-0732">Signal</keyword>
<keyword evidence="10" id="KW-1185">Reference proteome</keyword>
<dbReference type="GO" id="GO:0032259">
    <property type="term" value="P:methylation"/>
    <property type="evidence" value="ECO:0007669"/>
    <property type="project" value="UniProtKB-KW"/>
</dbReference>
<dbReference type="Pfam" id="PF02353">
    <property type="entry name" value="CMAS"/>
    <property type="match status" value="1"/>
</dbReference>
<evidence type="ECO:0000256" key="4">
    <source>
        <dbReference type="ARBA" id="ARBA00022679"/>
    </source>
</evidence>
<dbReference type="STRING" id="90262.A0A1X2I3G0"/>
<organism evidence="9 10">
    <name type="scientific">Absidia repens</name>
    <dbReference type="NCBI Taxonomy" id="90262"/>
    <lineage>
        <taxon>Eukaryota</taxon>
        <taxon>Fungi</taxon>
        <taxon>Fungi incertae sedis</taxon>
        <taxon>Mucoromycota</taxon>
        <taxon>Mucoromycotina</taxon>
        <taxon>Mucoromycetes</taxon>
        <taxon>Mucorales</taxon>
        <taxon>Cunninghamellaceae</taxon>
        <taxon>Absidia</taxon>
    </lineage>
</organism>
<comment type="caution">
    <text evidence="9">The sequence shown here is derived from an EMBL/GenBank/DDBJ whole genome shotgun (WGS) entry which is preliminary data.</text>
</comment>
<dbReference type="Gene3D" id="3.40.50.150">
    <property type="entry name" value="Vaccinia Virus protein VP39"/>
    <property type="match status" value="1"/>
</dbReference>
<proteinExistence type="predicted"/>
<evidence type="ECO:0000256" key="2">
    <source>
        <dbReference type="ARBA" id="ARBA00005189"/>
    </source>
</evidence>
<comment type="catalytic activity">
    <reaction evidence="7">
        <text>N-methylethanolamine phosphate + S-adenosyl-L-methionine = N,N-dimethylethanolamine phosphate + S-adenosyl-L-homocysteine + H(+)</text>
        <dbReference type="Rhea" id="RHEA:25321"/>
        <dbReference type="ChEBI" id="CHEBI:15378"/>
        <dbReference type="ChEBI" id="CHEBI:57781"/>
        <dbReference type="ChEBI" id="CHEBI:57856"/>
        <dbReference type="ChEBI" id="CHEBI:58641"/>
        <dbReference type="ChEBI" id="CHEBI:59789"/>
        <dbReference type="EC" id="2.1.1.103"/>
    </reaction>
    <physiologicalReaction direction="left-to-right" evidence="7">
        <dbReference type="Rhea" id="RHEA:25322"/>
    </physiologicalReaction>
</comment>
<evidence type="ECO:0000256" key="6">
    <source>
        <dbReference type="ARBA" id="ARBA00047619"/>
    </source>
</evidence>
<dbReference type="GO" id="GO:0000234">
    <property type="term" value="F:phosphoethanolamine N-methyltransferase activity"/>
    <property type="evidence" value="ECO:0007669"/>
    <property type="project" value="UniProtKB-EC"/>
</dbReference>
<keyword evidence="4 9" id="KW-0808">Transferase</keyword>
<dbReference type="CDD" id="cd02440">
    <property type="entry name" value="AdoMet_MTases"/>
    <property type="match status" value="1"/>
</dbReference>
<dbReference type="SUPFAM" id="SSF53335">
    <property type="entry name" value="S-adenosyl-L-methionine-dependent methyltransferases"/>
    <property type="match status" value="1"/>
</dbReference>
<reference evidence="9 10" key="1">
    <citation type="submission" date="2016-07" db="EMBL/GenBank/DDBJ databases">
        <title>Pervasive Adenine N6-methylation of Active Genes in Fungi.</title>
        <authorList>
            <consortium name="DOE Joint Genome Institute"/>
            <person name="Mondo S.J."/>
            <person name="Dannebaum R.O."/>
            <person name="Kuo R.C."/>
            <person name="Labutti K."/>
            <person name="Haridas S."/>
            <person name="Kuo A."/>
            <person name="Salamov A."/>
            <person name="Ahrendt S.R."/>
            <person name="Lipzen A."/>
            <person name="Sullivan W."/>
            <person name="Andreopoulos W.B."/>
            <person name="Clum A."/>
            <person name="Lindquist E."/>
            <person name="Daum C."/>
            <person name="Ramamoorthy G.K."/>
            <person name="Gryganskyi A."/>
            <person name="Culley D."/>
            <person name="Magnuson J.K."/>
            <person name="James T.Y."/>
            <person name="O'Malley M.A."/>
            <person name="Stajich J.E."/>
            <person name="Spatafora J.W."/>
            <person name="Visel A."/>
            <person name="Grigoriev I.V."/>
        </authorList>
    </citation>
    <scope>NUCLEOTIDE SEQUENCE [LARGE SCALE GENOMIC DNA]</scope>
    <source>
        <strain evidence="9 10">NRRL 1336</strain>
    </source>
</reference>
<name>A0A1X2I3G0_9FUNG</name>
<evidence type="ECO:0000256" key="8">
    <source>
        <dbReference type="SAM" id="SignalP"/>
    </source>
</evidence>
<dbReference type="PANTHER" id="PTHR44307:SF2">
    <property type="entry name" value="PHOSPHOETHANOLAMINE METHYLTRANSFERASE ISOFORM X1"/>
    <property type="match status" value="1"/>
</dbReference>